<dbReference type="PANTHER" id="PTHR34407">
    <property type="entry name" value="EXPRESSED PROTEIN"/>
    <property type="match status" value="1"/>
</dbReference>
<protein>
    <submittedName>
        <fullName evidence="4">Multifunctional acyl-CoA thioesterase I and protease I and lysophospholipase L1</fullName>
    </submittedName>
</protein>
<sequence length="445" mass="48911">MNKKFKIALCAVLCASMLAGCADNSTSGGSAVSSDSTSDTQTTSSVSESTDSSSDTSSETSETSSIDESKLTEEQIYDNMVERSLMDLGNLERMSKFIGKLENKQEVTIAFIGGSITEGLTAGTEKCWAKLTYDRLCEKYPDTKINYVNAGLSGTPSVLGNIRLQRDVLDHKPDMVFVEFAVNDGNDQIYKDSYDAMVRKILSQENQPAVALYFTVIKSGHTCEAYMSEVGKAYGLPMVSLNNVLSHEFETGRMKWEDYSDDESHPNEWGHKMTADLIMNMFDKATEKIKTMGDVTISPLPDTWVYSDRFADMTFIDRTHSSDKLKISSTGTFDTEKETLTSFPDGWSYKGKPSGCEPMEFEFTGKNLMLVYKCANSKVYGSLEFTVDGEKYTTIATSASDGWNNPVAALAYSGAEGTHKVSVKPVTQSGEDKMTYVEILGFGVA</sequence>
<evidence type="ECO:0000313" key="5">
    <source>
        <dbReference type="Proteomes" id="UP000095662"/>
    </source>
</evidence>
<dbReference type="Gene3D" id="2.60.120.260">
    <property type="entry name" value="Galactose-binding domain-like"/>
    <property type="match status" value="1"/>
</dbReference>
<dbReference type="Gene3D" id="3.40.50.1110">
    <property type="entry name" value="SGNH hydrolase"/>
    <property type="match status" value="1"/>
</dbReference>
<name>A0A174Z2N0_9FIRM</name>
<reference evidence="4 5" key="1">
    <citation type="submission" date="2015-09" db="EMBL/GenBank/DDBJ databases">
        <authorList>
            <consortium name="Pathogen Informatics"/>
        </authorList>
    </citation>
    <scope>NUCLEOTIDE SEQUENCE [LARGE SCALE GENOMIC DNA]</scope>
    <source>
        <strain evidence="4 5">2789STDY5834928</strain>
    </source>
</reference>
<feature type="compositionally biased region" description="Low complexity" evidence="1">
    <location>
        <begin position="25"/>
        <end position="66"/>
    </location>
</feature>
<feature type="chain" id="PRO_5038770849" evidence="2">
    <location>
        <begin position="22"/>
        <end position="445"/>
    </location>
</feature>
<dbReference type="CDD" id="cd00229">
    <property type="entry name" value="SGNH_hydrolase"/>
    <property type="match status" value="1"/>
</dbReference>
<gene>
    <name evidence="4" type="ORF">ERS852540_00320</name>
</gene>
<dbReference type="OrthoDB" id="8233337at2"/>
<organism evidence="4 5">
    <name type="scientific">[Eubacterium] siraeum</name>
    <dbReference type="NCBI Taxonomy" id="39492"/>
    <lineage>
        <taxon>Bacteria</taxon>
        <taxon>Bacillati</taxon>
        <taxon>Bacillota</taxon>
        <taxon>Clostridia</taxon>
        <taxon>Eubacteriales</taxon>
        <taxon>Oscillospiraceae</taxon>
        <taxon>Oscillospiraceae incertae sedis</taxon>
    </lineage>
</organism>
<dbReference type="SUPFAM" id="SSF52266">
    <property type="entry name" value="SGNH hydrolase"/>
    <property type="match status" value="1"/>
</dbReference>
<proteinExistence type="predicted"/>
<dbReference type="EMBL" id="CZBY01000002">
    <property type="protein sequence ID" value="CUQ81683.1"/>
    <property type="molecule type" value="Genomic_DNA"/>
</dbReference>
<feature type="domain" description="SGNH hydrolase-type esterase" evidence="3">
    <location>
        <begin position="111"/>
        <end position="272"/>
    </location>
</feature>
<dbReference type="AlphaFoldDB" id="A0A174Z2N0"/>
<dbReference type="Pfam" id="PF13472">
    <property type="entry name" value="Lipase_GDSL_2"/>
    <property type="match status" value="1"/>
</dbReference>
<accession>A0A174Z2N0</accession>
<keyword evidence="4" id="KW-0378">Hydrolase</keyword>
<feature type="signal peptide" evidence="2">
    <location>
        <begin position="1"/>
        <end position="21"/>
    </location>
</feature>
<dbReference type="GO" id="GO:0008233">
    <property type="term" value="F:peptidase activity"/>
    <property type="evidence" value="ECO:0007669"/>
    <property type="project" value="UniProtKB-KW"/>
</dbReference>
<evidence type="ECO:0000313" key="4">
    <source>
        <dbReference type="EMBL" id="CUQ81683.1"/>
    </source>
</evidence>
<dbReference type="InterPro" id="IPR013830">
    <property type="entry name" value="SGNH_hydro"/>
</dbReference>
<dbReference type="Proteomes" id="UP000095662">
    <property type="component" value="Unassembled WGS sequence"/>
</dbReference>
<evidence type="ECO:0000259" key="3">
    <source>
        <dbReference type="Pfam" id="PF13472"/>
    </source>
</evidence>
<feature type="region of interest" description="Disordered" evidence="1">
    <location>
        <begin position="25"/>
        <end position="73"/>
    </location>
</feature>
<dbReference type="GO" id="GO:0006508">
    <property type="term" value="P:proteolysis"/>
    <property type="evidence" value="ECO:0007669"/>
    <property type="project" value="UniProtKB-KW"/>
</dbReference>
<evidence type="ECO:0000256" key="1">
    <source>
        <dbReference type="SAM" id="MobiDB-lite"/>
    </source>
</evidence>
<evidence type="ECO:0000256" key="2">
    <source>
        <dbReference type="SAM" id="SignalP"/>
    </source>
</evidence>
<dbReference type="PANTHER" id="PTHR34407:SF1">
    <property type="entry name" value="SGNH HYDROLASE-TYPE ESTERASE DOMAIN-CONTAINING PROTEIN"/>
    <property type="match status" value="1"/>
</dbReference>
<dbReference type="InterPro" id="IPR036514">
    <property type="entry name" value="SGNH_hydro_sf"/>
</dbReference>
<keyword evidence="4" id="KW-0645">Protease</keyword>
<dbReference type="STRING" id="39492.ERS852540_00320"/>
<dbReference type="PROSITE" id="PS51257">
    <property type="entry name" value="PROKAR_LIPOPROTEIN"/>
    <property type="match status" value="1"/>
</dbReference>
<keyword evidence="2" id="KW-0732">Signal</keyword>